<evidence type="ECO:0000313" key="1">
    <source>
        <dbReference type="EMBL" id="REL28080.1"/>
    </source>
</evidence>
<dbReference type="EMBL" id="QUOU01000001">
    <property type="protein sequence ID" value="REL28080.1"/>
    <property type="molecule type" value="Genomic_DNA"/>
</dbReference>
<evidence type="ECO:0008006" key="3">
    <source>
        <dbReference type="Google" id="ProtNLM"/>
    </source>
</evidence>
<organism evidence="1 2">
    <name type="scientific">Thalassotalea euphylliae</name>
    <dbReference type="NCBI Taxonomy" id="1655234"/>
    <lineage>
        <taxon>Bacteria</taxon>
        <taxon>Pseudomonadati</taxon>
        <taxon>Pseudomonadota</taxon>
        <taxon>Gammaproteobacteria</taxon>
        <taxon>Alteromonadales</taxon>
        <taxon>Colwelliaceae</taxon>
        <taxon>Thalassotalea</taxon>
    </lineage>
</organism>
<dbReference type="AlphaFoldDB" id="A0A3E0TUF4"/>
<accession>A0A3E0TUF4</accession>
<gene>
    <name evidence="1" type="ORF">DXX93_16935</name>
</gene>
<dbReference type="PROSITE" id="PS51257">
    <property type="entry name" value="PROKAR_LIPOPROTEIN"/>
    <property type="match status" value="1"/>
</dbReference>
<dbReference type="Proteomes" id="UP000256478">
    <property type="component" value="Unassembled WGS sequence"/>
</dbReference>
<evidence type="ECO:0000313" key="2">
    <source>
        <dbReference type="Proteomes" id="UP000256478"/>
    </source>
</evidence>
<sequence length="151" mass="16718">MFRFIYIAAITLTGCFATNSMVNEAGVSANPSVKALHAEKQTTQEVSSVVSFQATQTISYKNLQLRAINIEDSRCPIGTTCIWAGQMVVTLEVVNELMEKRELTLVHKRKPTIVKAFGFNLSLLGLEPHPKEGKIIQLNDQIISLQITQAK</sequence>
<protein>
    <recommendedName>
        <fullName evidence="3">Lipoprotein</fullName>
    </recommendedName>
</protein>
<name>A0A3E0TUF4_9GAMM</name>
<reference evidence="1 2" key="1">
    <citation type="submission" date="2018-08" db="EMBL/GenBank/DDBJ databases">
        <title>Thalassotalea euphylliae genome.</title>
        <authorList>
            <person name="Summers S."/>
            <person name="Rice S.A."/>
            <person name="Freckelton M.L."/>
            <person name="Nedved B.T."/>
            <person name="Hadfield M.G."/>
        </authorList>
    </citation>
    <scope>NUCLEOTIDE SEQUENCE [LARGE SCALE GENOMIC DNA]</scope>
    <source>
        <strain evidence="1 2">H1</strain>
    </source>
</reference>
<comment type="caution">
    <text evidence="1">The sequence shown here is derived from an EMBL/GenBank/DDBJ whole genome shotgun (WGS) entry which is preliminary data.</text>
</comment>
<dbReference type="RefSeq" id="WP_116009139.1">
    <property type="nucleotide sequence ID" value="NZ_QUOU01000001.1"/>
</dbReference>
<dbReference type="OrthoDB" id="163809at2"/>
<proteinExistence type="predicted"/>